<dbReference type="Pfam" id="PF01156">
    <property type="entry name" value="IU_nuc_hydro"/>
    <property type="match status" value="1"/>
</dbReference>
<dbReference type="GO" id="GO:0016799">
    <property type="term" value="F:hydrolase activity, hydrolyzing N-glycosyl compounds"/>
    <property type="evidence" value="ECO:0007669"/>
    <property type="project" value="InterPro"/>
</dbReference>
<evidence type="ECO:0000259" key="2">
    <source>
        <dbReference type="Pfam" id="PF01156"/>
    </source>
</evidence>
<dbReference type="InterPro" id="IPR001910">
    <property type="entry name" value="Inosine/uridine_hydrolase_dom"/>
</dbReference>
<comment type="similarity">
    <text evidence="1">Belongs to the IUNH family.</text>
</comment>
<sequence>MEWASFICETGPFHFGQGRCLPVFSFDSHLSRAKSDYETGPLSQTPAGLLDVDTKRRRRSEHQLRAQHSSLSPPVKLGHDVCRPDLEVVLARRYKCVLQDKRVGGTFQQLGSVGIVALPVHRGASESIVRTFKRAPEIHGSDGFGDFEYPDTPDVAYHLQQEHAVNFLTRITRENPDASNSTLHTQHKTNASVWTQACETSLHVKQARLNVRGDGRSSQQALPGESIVRECWGERSVEGSNYICQVLPALCDAARELTVLSLGPMTNIALAIRMDPNFCNNVKHIIIMGGNSEGIGNVTAGAEFNFYCDPEAAHICLHNMQCPITIFPWETAFNHCRLSYEWRINILGGIKSPQAELMTKVERPMLEQKRYGFWGRCDPIAAAIALNPQVATVVSERYATVELHGSATRGALVIDHLNKMDREPNVTIVTRVDAELYKSMLLEAFVFDFSKK</sequence>
<dbReference type="PANTHER" id="PTHR46190:SF1">
    <property type="entry name" value="SI:CH211-201H21.5"/>
    <property type="match status" value="1"/>
</dbReference>
<name>A0A7R9IW86_TIMCA</name>
<evidence type="ECO:0000256" key="1">
    <source>
        <dbReference type="ARBA" id="ARBA00009176"/>
    </source>
</evidence>
<dbReference type="InterPro" id="IPR036452">
    <property type="entry name" value="Ribo_hydro-like"/>
</dbReference>
<protein>
    <submittedName>
        <fullName evidence="3">(California timema) hypothetical protein</fullName>
    </submittedName>
</protein>
<reference evidence="3" key="1">
    <citation type="submission" date="2020-11" db="EMBL/GenBank/DDBJ databases">
        <authorList>
            <person name="Tran Van P."/>
        </authorList>
    </citation>
    <scope>NUCLEOTIDE SEQUENCE</scope>
</reference>
<dbReference type="InterPro" id="IPR052775">
    <property type="entry name" value="IUN_hydrolase"/>
</dbReference>
<gene>
    <name evidence="3" type="ORF">TCMB3V08_LOCUS670</name>
</gene>
<dbReference type="AlphaFoldDB" id="A0A7R9IW86"/>
<dbReference type="Gene3D" id="3.90.245.10">
    <property type="entry name" value="Ribonucleoside hydrolase-like"/>
    <property type="match status" value="1"/>
</dbReference>
<feature type="domain" description="Inosine/uridine-preferring nucleoside hydrolase" evidence="2">
    <location>
        <begin position="117"/>
        <end position="437"/>
    </location>
</feature>
<dbReference type="PANTHER" id="PTHR46190">
    <property type="entry name" value="SI:CH211-201H21.5-RELATED"/>
    <property type="match status" value="1"/>
</dbReference>
<evidence type="ECO:0000313" key="3">
    <source>
        <dbReference type="EMBL" id="CAD7567893.1"/>
    </source>
</evidence>
<organism evidence="3">
    <name type="scientific">Timema californicum</name>
    <name type="common">California timema</name>
    <name type="synonym">Walking stick</name>
    <dbReference type="NCBI Taxonomy" id="61474"/>
    <lineage>
        <taxon>Eukaryota</taxon>
        <taxon>Metazoa</taxon>
        <taxon>Ecdysozoa</taxon>
        <taxon>Arthropoda</taxon>
        <taxon>Hexapoda</taxon>
        <taxon>Insecta</taxon>
        <taxon>Pterygota</taxon>
        <taxon>Neoptera</taxon>
        <taxon>Polyneoptera</taxon>
        <taxon>Phasmatodea</taxon>
        <taxon>Timematodea</taxon>
        <taxon>Timematoidea</taxon>
        <taxon>Timematidae</taxon>
        <taxon>Timema</taxon>
    </lineage>
</organism>
<dbReference type="EMBL" id="OE179177">
    <property type="protein sequence ID" value="CAD7567893.1"/>
    <property type="molecule type" value="Genomic_DNA"/>
</dbReference>
<proteinExistence type="inferred from homology"/>
<dbReference type="SUPFAM" id="SSF53590">
    <property type="entry name" value="Nucleoside hydrolase"/>
    <property type="match status" value="2"/>
</dbReference>
<accession>A0A7R9IW86</accession>